<dbReference type="PANTHER" id="PTHR43744:SF8">
    <property type="entry name" value="SN-GLYCEROL-3-PHOSPHATE TRANSPORT SYSTEM PERMEASE PROTEIN UGPE"/>
    <property type="match status" value="1"/>
</dbReference>
<comment type="similarity">
    <text evidence="7">Belongs to the binding-protein-dependent transport system permease family.</text>
</comment>
<evidence type="ECO:0000256" key="7">
    <source>
        <dbReference type="RuleBase" id="RU363032"/>
    </source>
</evidence>
<evidence type="ECO:0000256" key="2">
    <source>
        <dbReference type="ARBA" id="ARBA00022448"/>
    </source>
</evidence>
<keyword evidence="9" id="KW-0762">Sugar transport</keyword>
<comment type="subcellular location">
    <subcellularLocation>
        <location evidence="1 7">Cell membrane</location>
        <topology evidence="1 7">Multi-pass membrane protein</topology>
    </subcellularLocation>
</comment>
<dbReference type="Pfam" id="PF00528">
    <property type="entry name" value="BPD_transp_1"/>
    <property type="match status" value="1"/>
</dbReference>
<gene>
    <name evidence="9" type="ORF">JOC54_004377</name>
</gene>
<dbReference type="Gene3D" id="1.10.3720.10">
    <property type="entry name" value="MetI-like"/>
    <property type="match status" value="1"/>
</dbReference>
<keyword evidence="3" id="KW-1003">Cell membrane</keyword>
<feature type="domain" description="ABC transmembrane type-1" evidence="8">
    <location>
        <begin position="102"/>
        <end position="306"/>
    </location>
</feature>
<feature type="transmembrane region" description="Helical" evidence="7">
    <location>
        <begin position="287"/>
        <end position="306"/>
    </location>
</feature>
<dbReference type="SUPFAM" id="SSF161098">
    <property type="entry name" value="MetI-like"/>
    <property type="match status" value="1"/>
</dbReference>
<feature type="transmembrane region" description="Helical" evidence="7">
    <location>
        <begin position="106"/>
        <end position="127"/>
    </location>
</feature>
<feature type="transmembrane region" description="Helical" evidence="7">
    <location>
        <begin position="217"/>
        <end position="242"/>
    </location>
</feature>
<evidence type="ECO:0000259" key="8">
    <source>
        <dbReference type="PROSITE" id="PS50928"/>
    </source>
</evidence>
<name>A0ABS2SZX9_9BACI</name>
<evidence type="ECO:0000256" key="5">
    <source>
        <dbReference type="ARBA" id="ARBA00022989"/>
    </source>
</evidence>
<keyword evidence="6 7" id="KW-0472">Membrane</keyword>
<dbReference type="InterPro" id="IPR000515">
    <property type="entry name" value="MetI-like"/>
</dbReference>
<comment type="caution">
    <text evidence="9">The sequence shown here is derived from an EMBL/GenBank/DDBJ whole genome shotgun (WGS) entry which is preliminary data.</text>
</comment>
<protein>
    <submittedName>
        <fullName evidence="9">Multiple sugar transport system permease protein</fullName>
    </submittedName>
</protein>
<sequence length="322" mass="36285">MDLQTKKLQRNVNLKRSKLGTAKVRKFLLGSQDNSGLLMKLLVYSLLIGIGYVYLYPVLYMGVFSLKSLEDLLNPLVNWIPTGLYWENFIRALEVLNFWPSLWQTLYVTVIPAAIQTAVAAVVGYGFARFQFPLKKTLFVLVLATFIIPPQVTLIPRYVFFNELGLLGSIQSFVLPALFGQGINSAIFILIFYQFFRMLPDSLEEAAQLDGAGNLRIFFTIALPMAVPAIIISFLFSLVWYWNETGLAAIYFGNSLTTLPLELQRFSAVYEQMYGGEGSFDFINEGIQMAGTLITILPLLIIYFIAQRWFVEGVDRSGIAGE</sequence>
<evidence type="ECO:0000256" key="3">
    <source>
        <dbReference type="ARBA" id="ARBA00022475"/>
    </source>
</evidence>
<dbReference type="EMBL" id="JAFBCV010000021">
    <property type="protein sequence ID" value="MBM7841078.1"/>
    <property type="molecule type" value="Genomic_DNA"/>
</dbReference>
<feature type="transmembrane region" description="Helical" evidence="7">
    <location>
        <begin position="139"/>
        <end position="161"/>
    </location>
</feature>
<evidence type="ECO:0000256" key="4">
    <source>
        <dbReference type="ARBA" id="ARBA00022692"/>
    </source>
</evidence>
<dbReference type="CDD" id="cd06261">
    <property type="entry name" value="TM_PBP2"/>
    <property type="match status" value="1"/>
</dbReference>
<dbReference type="RefSeq" id="WP_204469020.1">
    <property type="nucleotide sequence ID" value="NZ_JAFBCV010000021.1"/>
</dbReference>
<feature type="transmembrane region" description="Helical" evidence="7">
    <location>
        <begin position="41"/>
        <end position="63"/>
    </location>
</feature>
<organism evidence="9 10">
    <name type="scientific">Shouchella xiaoxiensis</name>
    <dbReference type="NCBI Taxonomy" id="766895"/>
    <lineage>
        <taxon>Bacteria</taxon>
        <taxon>Bacillati</taxon>
        <taxon>Bacillota</taxon>
        <taxon>Bacilli</taxon>
        <taxon>Bacillales</taxon>
        <taxon>Bacillaceae</taxon>
        <taxon>Shouchella</taxon>
    </lineage>
</organism>
<feature type="transmembrane region" description="Helical" evidence="7">
    <location>
        <begin position="173"/>
        <end position="196"/>
    </location>
</feature>
<evidence type="ECO:0000313" key="10">
    <source>
        <dbReference type="Proteomes" id="UP001179280"/>
    </source>
</evidence>
<dbReference type="PANTHER" id="PTHR43744">
    <property type="entry name" value="ABC TRANSPORTER PERMEASE PROTEIN MG189-RELATED-RELATED"/>
    <property type="match status" value="1"/>
</dbReference>
<accession>A0ABS2SZX9</accession>
<dbReference type="InterPro" id="IPR035906">
    <property type="entry name" value="MetI-like_sf"/>
</dbReference>
<reference evidence="9" key="1">
    <citation type="submission" date="2021-01" db="EMBL/GenBank/DDBJ databases">
        <title>Genomic Encyclopedia of Type Strains, Phase IV (KMG-IV): sequencing the most valuable type-strain genomes for metagenomic binning, comparative biology and taxonomic classification.</title>
        <authorList>
            <person name="Goeker M."/>
        </authorList>
    </citation>
    <scope>NUCLEOTIDE SEQUENCE</scope>
    <source>
        <strain evidence="9">DSM 21943</strain>
    </source>
</reference>
<proteinExistence type="inferred from homology"/>
<dbReference type="Proteomes" id="UP001179280">
    <property type="component" value="Unassembled WGS sequence"/>
</dbReference>
<evidence type="ECO:0000256" key="6">
    <source>
        <dbReference type="ARBA" id="ARBA00023136"/>
    </source>
</evidence>
<evidence type="ECO:0000256" key="1">
    <source>
        <dbReference type="ARBA" id="ARBA00004651"/>
    </source>
</evidence>
<keyword evidence="4 7" id="KW-0812">Transmembrane</keyword>
<keyword evidence="5 7" id="KW-1133">Transmembrane helix</keyword>
<evidence type="ECO:0000313" key="9">
    <source>
        <dbReference type="EMBL" id="MBM7841078.1"/>
    </source>
</evidence>
<dbReference type="PROSITE" id="PS50928">
    <property type="entry name" value="ABC_TM1"/>
    <property type="match status" value="1"/>
</dbReference>
<keyword evidence="10" id="KW-1185">Reference proteome</keyword>
<keyword evidence="2 7" id="KW-0813">Transport</keyword>